<gene>
    <name evidence="20" type="primary">MUS81</name>
    <name evidence="20" type="ORF">APUU_30396S</name>
</gene>
<dbReference type="GO" id="GO:0000727">
    <property type="term" value="P:double-strand break repair via break-induced replication"/>
    <property type="evidence" value="ECO:0007669"/>
    <property type="project" value="UniProtKB-UniRule"/>
</dbReference>
<dbReference type="InterPro" id="IPR047417">
    <property type="entry name" value="WHD_MUS81"/>
</dbReference>
<reference evidence="20" key="2">
    <citation type="submission" date="2021-02" db="EMBL/GenBank/DDBJ databases">
        <title>Aspergillus puulaauensis MK2 genome sequence.</title>
        <authorList>
            <person name="Futagami T."/>
            <person name="Mori K."/>
            <person name="Kadooka C."/>
            <person name="Tanaka T."/>
        </authorList>
    </citation>
    <scope>NUCLEOTIDE SEQUENCE</scope>
    <source>
        <strain evidence="20">MK2</strain>
    </source>
</reference>
<keyword evidence="7 17" id="KW-0255">Endonuclease</keyword>
<keyword evidence="5 17" id="KW-0540">Nuclease</keyword>
<evidence type="ECO:0000313" key="21">
    <source>
        <dbReference type="Proteomes" id="UP000654913"/>
    </source>
</evidence>
<dbReference type="OrthoDB" id="5963188at2759"/>
<dbReference type="Pfam" id="PF21136">
    <property type="entry name" value="WHD_MUS81"/>
    <property type="match status" value="1"/>
</dbReference>
<dbReference type="AlphaFoldDB" id="A0A7R7XIL9"/>
<evidence type="ECO:0000256" key="11">
    <source>
        <dbReference type="ARBA" id="ARBA00023172"/>
    </source>
</evidence>
<evidence type="ECO:0000256" key="2">
    <source>
        <dbReference type="ARBA" id="ARBA00004123"/>
    </source>
</evidence>
<feature type="domain" description="ERCC4" evidence="19">
    <location>
        <begin position="282"/>
        <end position="388"/>
    </location>
</feature>
<organism evidence="20 21">
    <name type="scientific">Aspergillus puulaauensis</name>
    <dbReference type="NCBI Taxonomy" id="1220207"/>
    <lineage>
        <taxon>Eukaryota</taxon>
        <taxon>Fungi</taxon>
        <taxon>Dikarya</taxon>
        <taxon>Ascomycota</taxon>
        <taxon>Pezizomycotina</taxon>
        <taxon>Eurotiomycetes</taxon>
        <taxon>Eurotiomycetidae</taxon>
        <taxon>Eurotiales</taxon>
        <taxon>Aspergillaceae</taxon>
        <taxon>Aspergillus</taxon>
    </lineage>
</organism>
<keyword evidence="21" id="KW-1185">Reference proteome</keyword>
<dbReference type="InterPro" id="IPR011335">
    <property type="entry name" value="Restrct_endonuc-II-like"/>
</dbReference>
<dbReference type="GO" id="GO:0003677">
    <property type="term" value="F:DNA binding"/>
    <property type="evidence" value="ECO:0007669"/>
    <property type="project" value="UniProtKB-UniRule"/>
</dbReference>
<dbReference type="Gene3D" id="3.40.50.10130">
    <property type="match status" value="1"/>
</dbReference>
<dbReference type="FunFam" id="3.40.50.10130:FF:000003">
    <property type="entry name" value="Crossover junction endonuclease MUS81"/>
    <property type="match status" value="1"/>
</dbReference>
<dbReference type="Gene3D" id="1.10.150.110">
    <property type="entry name" value="DNA polymerase beta, N-terminal domain-like"/>
    <property type="match status" value="1"/>
</dbReference>
<dbReference type="InterPro" id="IPR036388">
    <property type="entry name" value="WH-like_DNA-bd_sf"/>
</dbReference>
<dbReference type="GO" id="GO:0048476">
    <property type="term" value="C:Holliday junction resolvase complex"/>
    <property type="evidence" value="ECO:0007669"/>
    <property type="project" value="UniProtKB-UniRule"/>
</dbReference>
<dbReference type="SUPFAM" id="SSF47802">
    <property type="entry name" value="DNA polymerase beta, N-terminal domain-like"/>
    <property type="match status" value="1"/>
</dbReference>
<dbReference type="RefSeq" id="XP_041554365.1">
    <property type="nucleotide sequence ID" value="XM_041701483.1"/>
</dbReference>
<protein>
    <recommendedName>
        <fullName evidence="4 17">Crossover junction endonuclease MUS81</fullName>
        <ecNumber evidence="17">3.1.22.-</ecNumber>
    </recommendedName>
</protein>
<dbReference type="GO" id="GO:0005634">
    <property type="term" value="C:nucleus"/>
    <property type="evidence" value="ECO:0007669"/>
    <property type="project" value="UniProtKB-SubCell"/>
</dbReference>
<keyword evidence="8 17" id="KW-0227">DNA damage</keyword>
<evidence type="ECO:0000256" key="18">
    <source>
        <dbReference type="SAM" id="MobiDB-lite"/>
    </source>
</evidence>
<evidence type="ECO:0000256" key="4">
    <source>
        <dbReference type="ARBA" id="ARBA00017114"/>
    </source>
</evidence>
<proteinExistence type="inferred from homology"/>
<dbReference type="Proteomes" id="UP000654913">
    <property type="component" value="Chromosome 3"/>
</dbReference>
<dbReference type="CDD" id="cd21036">
    <property type="entry name" value="WH_MUS81"/>
    <property type="match status" value="1"/>
</dbReference>
<evidence type="ECO:0000256" key="9">
    <source>
        <dbReference type="ARBA" id="ARBA00022801"/>
    </source>
</evidence>
<dbReference type="GeneID" id="64972176"/>
<comment type="similarity">
    <text evidence="3 17">Belongs to the XPF family.</text>
</comment>
<comment type="function">
    <text evidence="15 17">Interacts with EME1 to form a DNA structure-specific endonuclease with substrate preference for branched DNA structures with a 5'-end at the branch nick. Typical substrates include 3'-flap structures, D-loops, replication forks and nicked Holliday junctions. May be required in mitosis for the processing of stalled or collapsed replication fork intermediates. May be required in meiosis for the repair of meiosis-specific double strand breaks subsequent to single-end invasion (SEI).</text>
</comment>
<dbReference type="GO" id="GO:0048257">
    <property type="term" value="F:3'-flap endonuclease activity"/>
    <property type="evidence" value="ECO:0007669"/>
    <property type="project" value="TreeGrafter"/>
</dbReference>
<feature type="compositionally biased region" description="Low complexity" evidence="18">
    <location>
        <begin position="448"/>
        <end position="459"/>
    </location>
</feature>
<evidence type="ECO:0000256" key="14">
    <source>
        <dbReference type="ARBA" id="ARBA00023254"/>
    </source>
</evidence>
<dbReference type="Pfam" id="PF02732">
    <property type="entry name" value="ERCC4"/>
    <property type="match status" value="1"/>
</dbReference>
<dbReference type="EMBL" id="AP024445">
    <property type="protein sequence ID" value="BCS22171.1"/>
    <property type="molecule type" value="Genomic_DNA"/>
</dbReference>
<feature type="region of interest" description="Disordered" evidence="18">
    <location>
        <begin position="78"/>
        <end position="116"/>
    </location>
</feature>
<sequence length="596" mass="66833">MNDSDCANPLLLGWIKEILDQARERNSKGTTVYKKAYESMKACPLVFQHPSEAQQLNGLGPKLCDRLTGKLRDYCDANGLPMPEHPRAVATSKRKSSDGITESQPAKKTRKPKTYAPALRSGPYALLLALGGLDENSNQSMTKAQLVEEAQPLCDNSFTVPPDPTKHFTAWNSMKTLIQKELVYTQGHPLKRYCLTEEGWEVAKAIKKTAKGSNQNTLQFDVNPTANNSGDAQRENIANRRDFENLAGRELQSTTGNILDEDITDDSTATPIAIPPDSFTVELILDTREVRTSKDRDYISNELIKKGITPEVRALEVGDTMWVAKFRDPTFLSKYGEEGSEIMLDWIVERKRLDDLIASIKDGRFHEQKFRLRRSGIKNVIYLIEEFTVIHEGNAAMAAKYNDMVASAVAQTQVVNGYFVKRTKNLDDTIRYLARMTFLLRNMYSADSPSPSSSPSQPQHRSPATPSHTLSLLPTRHFSPSKSYTEAVADLRAQNPNVTYGLTFPTFCAIASKSEALTLRDIFLKMLMCTKGVSGDKALEIQRQWPTPQTFVRAFEALDPKDRETMVSDRMTHLMVGRKKIAKILSKKIAEVWGEV</sequence>
<evidence type="ECO:0000256" key="7">
    <source>
        <dbReference type="ARBA" id="ARBA00022759"/>
    </source>
</evidence>
<dbReference type="Pfam" id="PF14716">
    <property type="entry name" value="HHH_8"/>
    <property type="match status" value="1"/>
</dbReference>
<evidence type="ECO:0000256" key="13">
    <source>
        <dbReference type="ARBA" id="ARBA00023242"/>
    </source>
</evidence>
<accession>A0A7R7XIL9</accession>
<dbReference type="InterPro" id="IPR010996">
    <property type="entry name" value="HHH_MUS81"/>
</dbReference>
<dbReference type="Gene3D" id="1.10.10.10">
    <property type="entry name" value="Winged helix-like DNA-binding domain superfamily/Winged helix DNA-binding domain"/>
    <property type="match status" value="1"/>
</dbReference>
<dbReference type="FunFam" id="1.10.150.670:FF:000006">
    <property type="entry name" value="Crossover junction endonuclease mus81"/>
    <property type="match status" value="1"/>
</dbReference>
<evidence type="ECO:0000256" key="3">
    <source>
        <dbReference type="ARBA" id="ARBA00010015"/>
    </source>
</evidence>
<feature type="region of interest" description="Disordered" evidence="18">
    <location>
        <begin position="447"/>
        <end position="477"/>
    </location>
</feature>
<dbReference type="InterPro" id="IPR027421">
    <property type="entry name" value="DNA_pol_lamdba_lyase_dom_sf"/>
</dbReference>
<keyword evidence="6 17" id="KW-0479">Metal-binding</keyword>
<dbReference type="GO" id="GO:0031297">
    <property type="term" value="P:replication fork processing"/>
    <property type="evidence" value="ECO:0007669"/>
    <property type="project" value="UniProtKB-ARBA"/>
</dbReference>
<dbReference type="GO" id="GO:0008821">
    <property type="term" value="F:crossover junction DNA endonuclease activity"/>
    <property type="evidence" value="ECO:0007669"/>
    <property type="project" value="UniProtKB-UniRule"/>
</dbReference>
<keyword evidence="12 17" id="KW-0234">DNA repair</keyword>
<dbReference type="InterPro" id="IPR047416">
    <property type="entry name" value="XPF_nuclease_Mus81"/>
</dbReference>
<dbReference type="EC" id="3.1.22.-" evidence="17"/>
<keyword evidence="11 17" id="KW-0233">DNA recombination</keyword>
<evidence type="ECO:0000256" key="10">
    <source>
        <dbReference type="ARBA" id="ARBA00022842"/>
    </source>
</evidence>
<keyword evidence="13 17" id="KW-0539">Nucleus</keyword>
<evidence type="ECO:0000256" key="1">
    <source>
        <dbReference type="ARBA" id="ARBA00001946"/>
    </source>
</evidence>
<evidence type="ECO:0000256" key="17">
    <source>
        <dbReference type="RuleBase" id="RU369042"/>
    </source>
</evidence>
<dbReference type="CDD" id="cd20074">
    <property type="entry name" value="XPF_nuclease_Mus81"/>
    <property type="match status" value="1"/>
</dbReference>
<dbReference type="GO" id="GO:0031573">
    <property type="term" value="P:mitotic intra-S DNA damage checkpoint signaling"/>
    <property type="evidence" value="ECO:0007669"/>
    <property type="project" value="TreeGrafter"/>
</dbReference>
<dbReference type="SUPFAM" id="SSF52980">
    <property type="entry name" value="Restriction endonuclease-like"/>
    <property type="match status" value="1"/>
</dbReference>
<keyword evidence="10 17" id="KW-0460">Magnesium</keyword>
<comment type="subcellular location">
    <subcellularLocation>
        <location evidence="2 17">Nucleus</location>
    </subcellularLocation>
</comment>
<evidence type="ECO:0000313" key="20">
    <source>
        <dbReference type="EMBL" id="BCS22171.1"/>
    </source>
</evidence>
<dbReference type="GO" id="GO:0006308">
    <property type="term" value="P:DNA catabolic process"/>
    <property type="evidence" value="ECO:0007669"/>
    <property type="project" value="UniProtKB-UniRule"/>
</dbReference>
<dbReference type="FunFam" id="1.10.10.10:FF:000307">
    <property type="entry name" value="Crossover junction endonuclease MUS81"/>
    <property type="match status" value="1"/>
</dbReference>
<dbReference type="FunFam" id="1.10.150.110:FF:000001">
    <property type="entry name" value="Putative Crossover junction endonuclease MUS81"/>
    <property type="match status" value="1"/>
</dbReference>
<evidence type="ECO:0000256" key="12">
    <source>
        <dbReference type="ARBA" id="ARBA00023204"/>
    </source>
</evidence>
<reference evidence="20" key="1">
    <citation type="submission" date="2021-01" db="EMBL/GenBank/DDBJ databases">
        <authorList>
            <consortium name="Aspergillus puulaauensis MK2 genome sequencing consortium"/>
            <person name="Kazuki M."/>
            <person name="Futagami T."/>
        </authorList>
    </citation>
    <scope>NUCLEOTIDE SEQUENCE</scope>
    <source>
        <strain evidence="20">MK2</strain>
    </source>
</reference>
<feature type="compositionally biased region" description="Polar residues" evidence="18">
    <location>
        <begin position="460"/>
        <end position="477"/>
    </location>
</feature>
<evidence type="ECO:0000256" key="8">
    <source>
        <dbReference type="ARBA" id="ARBA00022763"/>
    </source>
</evidence>
<evidence type="ECO:0000259" key="19">
    <source>
        <dbReference type="SMART" id="SM00891"/>
    </source>
</evidence>
<dbReference type="GO" id="GO:0000712">
    <property type="term" value="P:resolution of meiotic recombination intermediates"/>
    <property type="evidence" value="ECO:0007669"/>
    <property type="project" value="UniProtKB-ARBA"/>
</dbReference>
<dbReference type="InterPro" id="IPR042530">
    <property type="entry name" value="EME1/EME2_C"/>
</dbReference>
<dbReference type="PANTHER" id="PTHR13451:SF0">
    <property type="entry name" value="CROSSOVER JUNCTION ENDONUCLEASE MUS81"/>
    <property type="match status" value="1"/>
</dbReference>
<dbReference type="InterPro" id="IPR033309">
    <property type="entry name" value="Mus81"/>
</dbReference>
<dbReference type="InterPro" id="IPR006166">
    <property type="entry name" value="ERCC4_domain"/>
</dbReference>
<evidence type="ECO:0000256" key="6">
    <source>
        <dbReference type="ARBA" id="ARBA00022723"/>
    </source>
</evidence>
<comment type="subunit">
    <text evidence="16 17">Interacts with EME1.</text>
</comment>
<evidence type="ECO:0000256" key="5">
    <source>
        <dbReference type="ARBA" id="ARBA00022722"/>
    </source>
</evidence>
<evidence type="ECO:0000256" key="15">
    <source>
        <dbReference type="ARBA" id="ARBA00058015"/>
    </source>
</evidence>
<name>A0A7R7XIL9_9EURO</name>
<dbReference type="GO" id="GO:0046872">
    <property type="term" value="F:metal ion binding"/>
    <property type="evidence" value="ECO:0007669"/>
    <property type="project" value="UniProtKB-UniRule"/>
</dbReference>
<keyword evidence="14" id="KW-0469">Meiosis</keyword>
<evidence type="ECO:0000256" key="16">
    <source>
        <dbReference type="ARBA" id="ARBA00064962"/>
    </source>
</evidence>
<dbReference type="PANTHER" id="PTHR13451">
    <property type="entry name" value="CLASS II CROSSOVER JUNCTION ENDONUCLEASE MUS81"/>
    <property type="match status" value="1"/>
</dbReference>
<dbReference type="SMART" id="SM00891">
    <property type="entry name" value="ERCC4"/>
    <property type="match status" value="1"/>
</dbReference>
<dbReference type="KEGG" id="apuu:APUU_30396S"/>
<keyword evidence="9 17" id="KW-0378">Hydrolase</keyword>
<dbReference type="Gene3D" id="1.10.150.670">
    <property type="entry name" value="Crossover junction endonuclease EME1, DNA-binding domain"/>
    <property type="match status" value="1"/>
</dbReference>
<comment type="cofactor">
    <cofactor evidence="1 17">
        <name>Mg(2+)</name>
        <dbReference type="ChEBI" id="CHEBI:18420"/>
    </cofactor>
</comment>